<evidence type="ECO:0000313" key="2">
    <source>
        <dbReference type="EMBL" id="KLI00625.1"/>
    </source>
</evidence>
<protein>
    <submittedName>
        <fullName evidence="1">Uncharacterized protein</fullName>
    </submittedName>
</protein>
<dbReference type="EMBL" id="CP018145">
    <property type="protein sequence ID" value="ASJ54138.1"/>
    <property type="molecule type" value="Genomic_DNA"/>
</dbReference>
<dbReference type="GeneID" id="87583757"/>
<evidence type="ECO:0000313" key="4">
    <source>
        <dbReference type="Proteomes" id="UP000197781"/>
    </source>
</evidence>
<dbReference type="EMBL" id="LDCN01000001">
    <property type="protein sequence ID" value="KLI00625.1"/>
    <property type="molecule type" value="Genomic_DNA"/>
</dbReference>
<evidence type="ECO:0000313" key="1">
    <source>
        <dbReference type="EMBL" id="ASJ54138.1"/>
    </source>
</evidence>
<accession>A0A0H0SQD2</accession>
<sequence>MDMISAKERERILNQMKRDESKIVNIVLNDSNQVAGEIEKANHQGIFLVDGRYYGYEDIKEINGS</sequence>
<name>A0A0H0SQD2_9BACL</name>
<reference evidence="1 4" key="2">
    <citation type="submission" date="2016-11" db="EMBL/GenBank/DDBJ databases">
        <authorList>
            <person name="Jaros S."/>
            <person name="Januszkiewicz K."/>
            <person name="Wedrychowicz H."/>
        </authorList>
    </citation>
    <scope>NUCLEOTIDE SEQUENCE [LARGE SCALE GENOMIC DNA]</scope>
    <source>
        <strain evidence="1 4">NF2</strain>
    </source>
</reference>
<dbReference type="Proteomes" id="UP000197781">
    <property type="component" value="Chromosome"/>
</dbReference>
<proteinExistence type="predicted"/>
<dbReference type="Proteomes" id="UP000035218">
    <property type="component" value="Unassembled WGS sequence"/>
</dbReference>
<evidence type="ECO:0000313" key="3">
    <source>
        <dbReference type="Proteomes" id="UP000035218"/>
    </source>
</evidence>
<dbReference type="RefSeq" id="WP_047067647.1">
    <property type="nucleotide sequence ID" value="NZ_BJOL01000012.1"/>
</dbReference>
<dbReference type="OrthoDB" id="2469589at2"/>
<dbReference type="KEGG" id="bfm:BP422_11620"/>
<gene>
    <name evidence="2" type="ORF">AA984_01570</name>
    <name evidence="1" type="ORF">BP422_11620</name>
</gene>
<dbReference type="AlphaFoldDB" id="A0A0H0SQD2"/>
<organism evidence="1 4">
    <name type="scientific">Brevibacillus formosus</name>
    <dbReference type="NCBI Taxonomy" id="54913"/>
    <lineage>
        <taxon>Bacteria</taxon>
        <taxon>Bacillati</taxon>
        <taxon>Bacillota</taxon>
        <taxon>Bacilli</taxon>
        <taxon>Bacillales</taxon>
        <taxon>Paenibacillaceae</taxon>
        <taxon>Brevibacillus</taxon>
    </lineage>
</organism>
<reference evidence="2 3" key="1">
    <citation type="submission" date="2015-05" db="EMBL/GenBank/DDBJ databases">
        <title>Genome sequencing project for genomic taxonomy and phylogenomics of Bacillus-like bacteria.</title>
        <authorList>
            <person name="Liu B."/>
            <person name="Wang J."/>
            <person name="Zhu Y."/>
            <person name="Liu G."/>
            <person name="Chen Q."/>
            <person name="Chen Z."/>
            <person name="Lan J."/>
            <person name="Che J."/>
            <person name="Ge C."/>
            <person name="Shi H."/>
            <person name="Pan Z."/>
            <person name="Liu X."/>
        </authorList>
    </citation>
    <scope>NUCLEOTIDE SEQUENCE [LARGE SCALE GENOMIC DNA]</scope>
    <source>
        <strain evidence="2 3">DSM 9885</strain>
    </source>
</reference>